<comment type="caution">
    <text evidence="2">The sequence shown here is derived from an EMBL/GenBank/DDBJ whole genome shotgun (WGS) entry which is preliminary data.</text>
</comment>
<gene>
    <name evidence="2" type="ORF">A2382_01430</name>
</gene>
<dbReference type="Pfam" id="PF00483">
    <property type="entry name" value="NTP_transferase"/>
    <property type="match status" value="1"/>
</dbReference>
<accession>A0A1F8CTC0</accession>
<dbReference type="Gene3D" id="3.90.550.10">
    <property type="entry name" value="Spore Coat Polysaccharide Biosynthesis Protein SpsA, Chain A"/>
    <property type="match status" value="1"/>
</dbReference>
<evidence type="ECO:0000259" key="1">
    <source>
        <dbReference type="Pfam" id="PF00483"/>
    </source>
</evidence>
<dbReference type="PANTHER" id="PTHR22572">
    <property type="entry name" value="SUGAR-1-PHOSPHATE GUANYL TRANSFERASE"/>
    <property type="match status" value="1"/>
</dbReference>
<feature type="domain" description="Nucleotidyl transferase" evidence="1">
    <location>
        <begin position="9"/>
        <end position="232"/>
    </location>
</feature>
<dbReference type="STRING" id="1802538.A2382_01430"/>
<organism evidence="2 3">
    <name type="scientific">Candidatus Woesebacteria bacterium RIFOXYB1_FULL_38_16</name>
    <dbReference type="NCBI Taxonomy" id="1802538"/>
    <lineage>
        <taxon>Bacteria</taxon>
        <taxon>Candidatus Woeseibacteriota</taxon>
    </lineage>
</organism>
<name>A0A1F8CTC0_9BACT</name>
<reference evidence="2 3" key="1">
    <citation type="journal article" date="2016" name="Nat. Commun.">
        <title>Thousands of microbial genomes shed light on interconnected biogeochemical processes in an aquifer system.</title>
        <authorList>
            <person name="Anantharaman K."/>
            <person name="Brown C.T."/>
            <person name="Hug L.A."/>
            <person name="Sharon I."/>
            <person name="Castelle C.J."/>
            <person name="Probst A.J."/>
            <person name="Thomas B.C."/>
            <person name="Singh A."/>
            <person name="Wilkins M.J."/>
            <person name="Karaoz U."/>
            <person name="Brodie E.L."/>
            <person name="Williams K.H."/>
            <person name="Hubbard S.S."/>
            <person name="Banfield J.F."/>
        </authorList>
    </citation>
    <scope>NUCLEOTIDE SEQUENCE [LARGE SCALE GENOMIC DNA]</scope>
</reference>
<dbReference type="InterPro" id="IPR005835">
    <property type="entry name" value="NTP_transferase_dom"/>
</dbReference>
<dbReference type="InterPro" id="IPR029044">
    <property type="entry name" value="Nucleotide-diphossugar_trans"/>
</dbReference>
<protein>
    <recommendedName>
        <fullName evidence="1">Nucleotidyl transferase domain-containing protein</fullName>
    </recommendedName>
</protein>
<dbReference type="AlphaFoldDB" id="A0A1F8CTC0"/>
<proteinExistence type="predicted"/>
<dbReference type="EMBL" id="MGHY01000021">
    <property type="protein sequence ID" value="OGM79059.1"/>
    <property type="molecule type" value="Genomic_DNA"/>
</dbReference>
<dbReference type="InterPro" id="IPR050486">
    <property type="entry name" value="Mannose-1P_guanyltransferase"/>
</dbReference>
<evidence type="ECO:0000313" key="2">
    <source>
        <dbReference type="EMBL" id="OGM79059.1"/>
    </source>
</evidence>
<sequence>MKIKLDAFIPAGGIGKRLRPLTYLYPKPVLPIKRKRLFSYSIETCLPYCEHIFVSTFYKEDVVRRHLAQEEYFEKLILFKDEGLINIGGSLIKHRNTIFKLSPNNHLIVIPSDHVLKNFPLDKIYRFHEEHNSDLTLILTTHKSYGDYVVVDNQKKIRRLINSGKLPSYTGICLFKKAFLKKAILLAQKSQNRFDLTKTVILPAVNNSIAYGYFMPKTSYWDDAGTWFRYIKNNII</sequence>
<dbReference type="SUPFAM" id="SSF53448">
    <property type="entry name" value="Nucleotide-diphospho-sugar transferases"/>
    <property type="match status" value="1"/>
</dbReference>
<evidence type="ECO:0000313" key="3">
    <source>
        <dbReference type="Proteomes" id="UP000178999"/>
    </source>
</evidence>
<dbReference type="Proteomes" id="UP000178999">
    <property type="component" value="Unassembled WGS sequence"/>
</dbReference>